<keyword evidence="3" id="KW-1185">Reference proteome</keyword>
<dbReference type="InterPro" id="IPR000547">
    <property type="entry name" value="Clathrin_H-chain/VPS_repeat"/>
</dbReference>
<dbReference type="GO" id="GO:0005794">
    <property type="term" value="C:Golgi apparatus"/>
    <property type="evidence" value="ECO:0007669"/>
    <property type="project" value="TreeGrafter"/>
</dbReference>
<sequence>MLELVTQTAVCHGSIEGESEPIKLFERTAKAVHIYLLPHPGLINDPLSVLALRVDQTCVADRMRKACHLRLVKPYMVAVRSNNVSAVNEAFNEIYVEEEDYDRLCDSIDLHDNIERIGLALKVEKHDLLEMRRIAAYIYKKAGSWKQSIALSRKDNLYEVAMETCFQSGDSDSCRSCLFISLIRERRNALVDASLFVMN</sequence>
<dbReference type="GO" id="GO:0005886">
    <property type="term" value="C:plasma membrane"/>
    <property type="evidence" value="ECO:0007669"/>
    <property type="project" value="TreeGrafter"/>
</dbReference>
<dbReference type="PANTHER" id="PTHR10292:SF34">
    <property type="entry name" value="CLATHRIN HEAVY CHAIN 1-RELATED"/>
    <property type="match status" value="1"/>
</dbReference>
<proteinExistence type="predicted"/>
<dbReference type="PANTHER" id="PTHR10292">
    <property type="entry name" value="CLATHRIN HEAVY CHAIN RELATED"/>
    <property type="match status" value="1"/>
</dbReference>
<dbReference type="InterPro" id="IPR016024">
    <property type="entry name" value="ARM-type_fold"/>
</dbReference>
<gene>
    <name evidence="2" type="ORF">H6P81_010544</name>
</gene>
<name>A0AAV7EQ94_ARIFI</name>
<dbReference type="Proteomes" id="UP000825729">
    <property type="component" value="Unassembled WGS sequence"/>
</dbReference>
<evidence type="ECO:0000313" key="3">
    <source>
        <dbReference type="Proteomes" id="UP000825729"/>
    </source>
</evidence>
<dbReference type="GO" id="GO:0006898">
    <property type="term" value="P:receptor-mediated endocytosis"/>
    <property type="evidence" value="ECO:0007669"/>
    <property type="project" value="TreeGrafter"/>
</dbReference>
<comment type="caution">
    <text evidence="2">The sequence shown here is derived from an EMBL/GenBank/DDBJ whole genome shotgun (WGS) entry which is preliminary data.</text>
</comment>
<organism evidence="2 3">
    <name type="scientific">Aristolochia fimbriata</name>
    <name type="common">White veined hardy Dutchman's pipe vine</name>
    <dbReference type="NCBI Taxonomy" id="158543"/>
    <lineage>
        <taxon>Eukaryota</taxon>
        <taxon>Viridiplantae</taxon>
        <taxon>Streptophyta</taxon>
        <taxon>Embryophyta</taxon>
        <taxon>Tracheophyta</taxon>
        <taxon>Spermatophyta</taxon>
        <taxon>Magnoliopsida</taxon>
        <taxon>Magnoliidae</taxon>
        <taxon>Piperales</taxon>
        <taxon>Aristolochiaceae</taxon>
        <taxon>Aristolochia</taxon>
    </lineage>
</organism>
<dbReference type="GO" id="GO:0071439">
    <property type="term" value="C:clathrin complex"/>
    <property type="evidence" value="ECO:0007669"/>
    <property type="project" value="TreeGrafter"/>
</dbReference>
<dbReference type="SUPFAM" id="SSF48371">
    <property type="entry name" value="ARM repeat"/>
    <property type="match status" value="1"/>
</dbReference>
<protein>
    <recommendedName>
        <fullName evidence="4">Clathrin heavy chain</fullName>
    </recommendedName>
</protein>
<dbReference type="InterPro" id="IPR055358">
    <property type="entry name" value="CHCR"/>
</dbReference>
<dbReference type="GO" id="GO:0009506">
    <property type="term" value="C:plasmodesma"/>
    <property type="evidence" value="ECO:0007669"/>
    <property type="project" value="TreeGrafter"/>
</dbReference>
<dbReference type="GO" id="GO:0032051">
    <property type="term" value="F:clathrin light chain binding"/>
    <property type="evidence" value="ECO:0007669"/>
    <property type="project" value="TreeGrafter"/>
</dbReference>
<dbReference type="PROSITE" id="PS50236">
    <property type="entry name" value="CHCR"/>
    <property type="match status" value="1"/>
</dbReference>
<dbReference type="AlphaFoldDB" id="A0AAV7EQ94"/>
<feature type="repeat" description="CHCR" evidence="1">
    <location>
        <begin position="47"/>
        <end position="191"/>
    </location>
</feature>
<reference evidence="2 3" key="1">
    <citation type="submission" date="2021-07" db="EMBL/GenBank/DDBJ databases">
        <title>The Aristolochia fimbriata genome: insights into angiosperm evolution, floral development and chemical biosynthesis.</title>
        <authorList>
            <person name="Jiao Y."/>
        </authorList>
    </citation>
    <scope>NUCLEOTIDE SEQUENCE [LARGE SCALE GENOMIC DNA]</scope>
    <source>
        <strain evidence="2">IBCAS-2021</strain>
        <tissue evidence="2">Leaf</tissue>
    </source>
</reference>
<dbReference type="InterPro" id="IPR011990">
    <property type="entry name" value="TPR-like_helical_dom_sf"/>
</dbReference>
<evidence type="ECO:0008006" key="4">
    <source>
        <dbReference type="Google" id="ProtNLM"/>
    </source>
</evidence>
<dbReference type="Gene3D" id="1.25.40.10">
    <property type="entry name" value="Tetratricopeptide repeat domain"/>
    <property type="match status" value="1"/>
</dbReference>
<dbReference type="SMART" id="SM00299">
    <property type="entry name" value="CLH"/>
    <property type="match status" value="1"/>
</dbReference>
<dbReference type="Pfam" id="PF00637">
    <property type="entry name" value="Clathrin"/>
    <property type="match status" value="1"/>
</dbReference>
<evidence type="ECO:0000313" key="2">
    <source>
        <dbReference type="EMBL" id="KAG9450579.1"/>
    </source>
</evidence>
<dbReference type="EMBL" id="JAINDJ010000004">
    <property type="protein sequence ID" value="KAG9450579.1"/>
    <property type="molecule type" value="Genomic_DNA"/>
</dbReference>
<evidence type="ECO:0000256" key="1">
    <source>
        <dbReference type="PROSITE-ProRule" id="PRU01006"/>
    </source>
</evidence>
<dbReference type="GO" id="GO:0006886">
    <property type="term" value="P:intracellular protein transport"/>
    <property type="evidence" value="ECO:0007669"/>
    <property type="project" value="UniProtKB-UniRule"/>
</dbReference>
<accession>A0AAV7EQ94</accession>
<dbReference type="GO" id="GO:0009507">
    <property type="term" value="C:chloroplast"/>
    <property type="evidence" value="ECO:0007669"/>
    <property type="project" value="TreeGrafter"/>
</dbReference>